<comment type="caution">
    <text evidence="3">The sequence shown here is derived from an EMBL/GenBank/DDBJ whole genome shotgun (WGS) entry which is preliminary data.</text>
</comment>
<dbReference type="InterPro" id="IPR043781">
    <property type="entry name" value="DUF5723"/>
</dbReference>
<sequence length="480" mass="50480">MTTPHAFVLRSALVLFLSGLLALAPEAVHGQSGMRSVKAVSTGGGTSVFDTGPAALYSNPANLTVGPNDHSLEMQLFRVGAYHGGDFYQFEHIDPLFYENDKALPSDEQKAILDDWFGGDQQTASTYLEVVPLSITHRPSDRSWAVGFGIRGRTVQTSAVNKGLFDVLLRGTGEDRTVPVDGRSRAYATVDVTGAFSYRFSSVPLSVGVAPRVIFGTAFADAALNSQATVSGDSLVHRFDYTARAAGPLSTGLFDTFNAFNDDPVDEVVGGSSGIAGIGGGLDLGATYTVRPGLLVSASITDLGRITWTQDAQTVTPVKDVFRFEGVTLDSDRIDDEYDGATGEYIEDQVDSLAHAAYEDVNRDRSSFSTGLPTTLHVNSTWDQGLVTLNGGASIGLNEDAGAVPSPAALHVGGTLHLGPVPIRAGARFFGTQAVALSGGFGLDLGFYRFDLGASITPSTSTLGSGARYAVSLSLATIRF</sequence>
<name>A0A9X2RFU0_9BACT</name>
<feature type="signal peptide" evidence="1">
    <location>
        <begin position="1"/>
        <end position="24"/>
    </location>
</feature>
<dbReference type="AlphaFoldDB" id="A0A9X2RFU0"/>
<evidence type="ECO:0000313" key="4">
    <source>
        <dbReference type="Proteomes" id="UP001155034"/>
    </source>
</evidence>
<evidence type="ECO:0000259" key="2">
    <source>
        <dbReference type="Pfam" id="PF18990"/>
    </source>
</evidence>
<organism evidence="3 4">
    <name type="scientific">Salinibacter ruber</name>
    <dbReference type="NCBI Taxonomy" id="146919"/>
    <lineage>
        <taxon>Bacteria</taxon>
        <taxon>Pseudomonadati</taxon>
        <taxon>Rhodothermota</taxon>
        <taxon>Rhodothermia</taxon>
        <taxon>Rhodothermales</taxon>
        <taxon>Salinibacteraceae</taxon>
        <taxon>Salinibacter</taxon>
    </lineage>
</organism>
<feature type="chain" id="PRO_5040738175" description="DUF5723 domain-containing protein" evidence="1">
    <location>
        <begin position="25"/>
        <end position="480"/>
    </location>
</feature>
<gene>
    <name evidence="3" type="ORF">GGP82_001777</name>
</gene>
<feature type="domain" description="DUF5723" evidence="2">
    <location>
        <begin position="109"/>
        <end position="383"/>
    </location>
</feature>
<proteinExistence type="predicted"/>
<reference evidence="3" key="1">
    <citation type="submission" date="2022-08" db="EMBL/GenBank/DDBJ databases">
        <title>Genomic Encyclopedia of Type Strains, Phase V (KMG-V): Genome sequencing to study the core and pangenomes of soil and plant-associated prokaryotes.</title>
        <authorList>
            <person name="Whitman W."/>
        </authorList>
    </citation>
    <scope>NUCLEOTIDE SEQUENCE</scope>
    <source>
        <strain evidence="3">SP2016B</strain>
    </source>
</reference>
<keyword evidence="1" id="KW-0732">Signal</keyword>
<dbReference type="Proteomes" id="UP001155034">
    <property type="component" value="Unassembled WGS sequence"/>
</dbReference>
<protein>
    <recommendedName>
        <fullName evidence="2">DUF5723 domain-containing protein</fullName>
    </recommendedName>
</protein>
<dbReference type="Pfam" id="PF18990">
    <property type="entry name" value="DUF5723"/>
    <property type="match status" value="1"/>
</dbReference>
<evidence type="ECO:0000256" key="1">
    <source>
        <dbReference type="SAM" id="SignalP"/>
    </source>
</evidence>
<accession>A0A9X2RFU0</accession>
<dbReference type="RefSeq" id="WP_259083542.1">
    <property type="nucleotide sequence ID" value="NZ_JANTYZ010000004.1"/>
</dbReference>
<evidence type="ECO:0000313" key="3">
    <source>
        <dbReference type="EMBL" id="MCS3865223.1"/>
    </source>
</evidence>
<dbReference type="EMBL" id="JANTYZ010000004">
    <property type="protein sequence ID" value="MCS3865223.1"/>
    <property type="molecule type" value="Genomic_DNA"/>
</dbReference>